<accession>B4VYW0</accession>
<dbReference type="OrthoDB" id="9815163at2"/>
<dbReference type="eggNOG" id="COG2343">
    <property type="taxonomic scope" value="Bacteria"/>
</dbReference>
<sequence length="164" mass="18626">MKPNRITPEPGQESVWDYPRPPRLEETTKHIRIIFNGIAIADTRRAKRVLETSHPPCYYIPPEDIKLEHLAKTGRKSFCEWKGMAGYADVVVGDKRAANAAWYYPQPTPEFSSIKDHVSFYASKMDACYVDDELVQSQPGDFYGGWITKDIVGPFKGEPGTMGW</sequence>
<dbReference type="RefSeq" id="WP_006103909.1">
    <property type="nucleotide sequence ID" value="NZ_DS989861.1"/>
</dbReference>
<reference evidence="2 3" key="1">
    <citation type="submission" date="2008-07" db="EMBL/GenBank/DDBJ databases">
        <authorList>
            <person name="Tandeau de Marsac N."/>
            <person name="Ferriera S."/>
            <person name="Johnson J."/>
            <person name="Kravitz S."/>
            <person name="Beeson K."/>
            <person name="Sutton G."/>
            <person name="Rogers Y.-H."/>
            <person name="Friedman R."/>
            <person name="Frazier M."/>
            <person name="Venter J.C."/>
        </authorList>
    </citation>
    <scope>NUCLEOTIDE SEQUENCE [LARGE SCALE GENOMIC DNA]</scope>
    <source>
        <strain evidence="2 3">PCC 7420</strain>
    </source>
</reference>
<evidence type="ECO:0000259" key="1">
    <source>
        <dbReference type="Pfam" id="PF04248"/>
    </source>
</evidence>
<dbReference type="PANTHER" id="PTHR43058">
    <property type="entry name" value="SLR0655 PROTEIN"/>
    <property type="match status" value="1"/>
</dbReference>
<protein>
    <submittedName>
        <fullName evidence="2">Conserved domain protein</fullName>
    </submittedName>
</protein>
<dbReference type="STRING" id="118168.MC7420_3225"/>
<proteinExistence type="predicted"/>
<dbReference type="PANTHER" id="PTHR43058:SF1">
    <property type="entry name" value="DUF427 DOMAIN-CONTAINING PROTEIN"/>
    <property type="match status" value="1"/>
</dbReference>
<name>B4VYW0_9CYAN</name>
<dbReference type="InterPro" id="IPR007361">
    <property type="entry name" value="DUF427"/>
</dbReference>
<dbReference type="HOGENOM" id="CLU_103537_0_0_3"/>
<organism evidence="2 3">
    <name type="scientific">Coleofasciculus chthonoplastes PCC 7420</name>
    <dbReference type="NCBI Taxonomy" id="118168"/>
    <lineage>
        <taxon>Bacteria</taxon>
        <taxon>Bacillati</taxon>
        <taxon>Cyanobacteriota</taxon>
        <taxon>Cyanophyceae</taxon>
        <taxon>Coleofasciculales</taxon>
        <taxon>Coleofasciculaceae</taxon>
        <taxon>Coleofasciculus</taxon>
    </lineage>
</organism>
<dbReference type="Pfam" id="PF04248">
    <property type="entry name" value="NTP_transf_9"/>
    <property type="match status" value="1"/>
</dbReference>
<evidence type="ECO:0000313" key="3">
    <source>
        <dbReference type="Proteomes" id="UP000003835"/>
    </source>
</evidence>
<feature type="domain" description="DUF427" evidence="1">
    <location>
        <begin position="31"/>
        <end position="122"/>
    </location>
</feature>
<dbReference type="InterPro" id="IPR038694">
    <property type="entry name" value="DUF427_sf"/>
</dbReference>
<dbReference type="AlphaFoldDB" id="B4VYW0"/>
<gene>
    <name evidence="2" type="ORF">MC7420_3225</name>
</gene>
<dbReference type="EMBL" id="DS989861">
    <property type="protein sequence ID" value="EDX72779.1"/>
    <property type="molecule type" value="Genomic_DNA"/>
</dbReference>
<evidence type="ECO:0000313" key="2">
    <source>
        <dbReference type="EMBL" id="EDX72779.1"/>
    </source>
</evidence>
<keyword evidence="3" id="KW-1185">Reference proteome</keyword>
<dbReference type="Gene3D" id="2.170.150.40">
    <property type="entry name" value="Domain of unknown function (DUF427)"/>
    <property type="match status" value="1"/>
</dbReference>
<dbReference type="Proteomes" id="UP000003835">
    <property type="component" value="Unassembled WGS sequence"/>
</dbReference>